<gene>
    <name evidence="4" type="ORF">SAMN05660964_01556</name>
</gene>
<evidence type="ECO:0000256" key="3">
    <source>
        <dbReference type="ARBA" id="ARBA00022842"/>
    </source>
</evidence>
<dbReference type="Proteomes" id="UP000199397">
    <property type="component" value="Unassembled WGS sequence"/>
</dbReference>
<protein>
    <submittedName>
        <fullName evidence="4">Putative hydrolase of the HAD superfamily</fullName>
    </submittedName>
</protein>
<sequence length="229" mass="26064">MTIRCIAFDLDDTLWAVRPVIERAEHHFYTWLQQHYPIITERHSPHELIKNRMNYMQQYPELHYNLTRLRKNWLATLAQEHGYTDTLVESGFEVFWLARNEVTFFEGALEALESLSARFLLGVISNGNACVHRIGVGHLFQFTHSSAEAGVAKPHPAIFHQALEQVGISPQQAVYVGDDPVRDIQGAASAGLRTVWFNPEHQAWPGGQKPDATIYHLAQLEAVITTLQQ</sequence>
<evidence type="ECO:0000313" key="5">
    <source>
        <dbReference type="Proteomes" id="UP000199397"/>
    </source>
</evidence>
<dbReference type="PANTHER" id="PTHR46470:SF4">
    <property type="entry name" value="5-AMINO-6-(5-PHOSPHO-D-RIBITYLAMINO)URACIL PHOSPHATASE YIGB"/>
    <property type="match status" value="1"/>
</dbReference>
<dbReference type="RefSeq" id="WP_093067083.1">
    <property type="nucleotide sequence ID" value="NZ_FNQP01000007.1"/>
</dbReference>
<name>A0A1H4B0Z0_9GAMM</name>
<dbReference type="STRING" id="525918.SAMN05660964_01556"/>
<dbReference type="NCBIfam" id="TIGR01549">
    <property type="entry name" value="HAD-SF-IA-v1"/>
    <property type="match status" value="1"/>
</dbReference>
<dbReference type="NCBIfam" id="TIGR01509">
    <property type="entry name" value="HAD-SF-IA-v3"/>
    <property type="match status" value="1"/>
</dbReference>
<dbReference type="AlphaFoldDB" id="A0A1H4B0Z0"/>
<dbReference type="Gene3D" id="1.20.120.1600">
    <property type="match status" value="1"/>
</dbReference>
<accession>A0A1H4B0Z0</accession>
<keyword evidence="3" id="KW-0460">Magnesium</keyword>
<dbReference type="InterPro" id="IPR036412">
    <property type="entry name" value="HAD-like_sf"/>
</dbReference>
<dbReference type="PRINTS" id="PR00413">
    <property type="entry name" value="HADHALOGNASE"/>
</dbReference>
<dbReference type="InterPro" id="IPR006439">
    <property type="entry name" value="HAD-SF_hydro_IA"/>
</dbReference>
<keyword evidence="5" id="KW-1185">Reference proteome</keyword>
<dbReference type="EMBL" id="FNQP01000007">
    <property type="protein sequence ID" value="SEA41803.1"/>
    <property type="molecule type" value="Genomic_DNA"/>
</dbReference>
<dbReference type="PANTHER" id="PTHR46470">
    <property type="entry name" value="N-ACYLNEURAMINATE-9-PHOSPHATASE"/>
    <property type="match status" value="1"/>
</dbReference>
<comment type="cofactor">
    <cofactor evidence="1">
        <name>Mg(2+)</name>
        <dbReference type="ChEBI" id="CHEBI:18420"/>
    </cofactor>
</comment>
<organism evidence="4 5">
    <name type="scientific">Thiothrix caldifontis</name>
    <dbReference type="NCBI Taxonomy" id="525918"/>
    <lineage>
        <taxon>Bacteria</taxon>
        <taxon>Pseudomonadati</taxon>
        <taxon>Pseudomonadota</taxon>
        <taxon>Gammaproteobacteria</taxon>
        <taxon>Thiotrichales</taxon>
        <taxon>Thiotrichaceae</taxon>
        <taxon>Thiothrix</taxon>
    </lineage>
</organism>
<dbReference type="SUPFAM" id="SSF56784">
    <property type="entry name" value="HAD-like"/>
    <property type="match status" value="1"/>
</dbReference>
<dbReference type="Pfam" id="PF00702">
    <property type="entry name" value="Hydrolase"/>
    <property type="match status" value="1"/>
</dbReference>
<dbReference type="SFLD" id="SFLDG01129">
    <property type="entry name" value="C1.5:_HAD__Beta-PGM__Phosphata"/>
    <property type="match status" value="1"/>
</dbReference>
<proteinExistence type="predicted"/>
<evidence type="ECO:0000256" key="2">
    <source>
        <dbReference type="ARBA" id="ARBA00022801"/>
    </source>
</evidence>
<dbReference type="InterPro" id="IPR023214">
    <property type="entry name" value="HAD_sf"/>
</dbReference>
<dbReference type="Gene3D" id="3.40.50.1000">
    <property type="entry name" value="HAD superfamily/HAD-like"/>
    <property type="match status" value="1"/>
</dbReference>
<dbReference type="InterPro" id="IPR051400">
    <property type="entry name" value="HAD-like_hydrolase"/>
</dbReference>
<keyword evidence="2 4" id="KW-0378">Hydrolase</keyword>
<evidence type="ECO:0000313" key="4">
    <source>
        <dbReference type="EMBL" id="SEA41803.1"/>
    </source>
</evidence>
<dbReference type="GO" id="GO:0016787">
    <property type="term" value="F:hydrolase activity"/>
    <property type="evidence" value="ECO:0007669"/>
    <property type="project" value="UniProtKB-KW"/>
</dbReference>
<dbReference type="SFLD" id="SFLDS00003">
    <property type="entry name" value="Haloacid_Dehalogenase"/>
    <property type="match status" value="1"/>
</dbReference>
<dbReference type="GO" id="GO:0009231">
    <property type="term" value="P:riboflavin biosynthetic process"/>
    <property type="evidence" value="ECO:0007669"/>
    <property type="project" value="TreeGrafter"/>
</dbReference>
<reference evidence="4 5" key="1">
    <citation type="submission" date="2016-10" db="EMBL/GenBank/DDBJ databases">
        <authorList>
            <person name="de Groot N.N."/>
        </authorList>
    </citation>
    <scope>NUCLEOTIDE SEQUENCE [LARGE SCALE GENOMIC DNA]</scope>
    <source>
        <strain evidence="4 5">DSM 21228</strain>
    </source>
</reference>
<dbReference type="OrthoDB" id="367448at2"/>
<evidence type="ECO:0000256" key="1">
    <source>
        <dbReference type="ARBA" id="ARBA00001946"/>
    </source>
</evidence>